<protein>
    <submittedName>
        <fullName evidence="3">ATP-binding protein</fullName>
    </submittedName>
</protein>
<feature type="domain" description="Orc1-like AAA ATPase" evidence="2">
    <location>
        <begin position="17"/>
        <end position="75"/>
    </location>
</feature>
<comment type="caution">
    <text evidence="3">The sequence shown here is derived from an EMBL/GenBank/DDBJ whole genome shotgun (WGS) entry which is preliminary data.</text>
</comment>
<evidence type="ECO:0000259" key="2">
    <source>
        <dbReference type="Pfam" id="PF13191"/>
    </source>
</evidence>
<dbReference type="InterPro" id="IPR041664">
    <property type="entry name" value="AAA_16"/>
</dbReference>
<dbReference type="OrthoDB" id="5167319at2"/>
<organism evidence="3 4">
    <name type="scientific">Mumia zhuanghuii</name>
    <dbReference type="NCBI Taxonomy" id="2585211"/>
    <lineage>
        <taxon>Bacteria</taxon>
        <taxon>Bacillati</taxon>
        <taxon>Actinomycetota</taxon>
        <taxon>Actinomycetes</taxon>
        <taxon>Propionibacteriales</taxon>
        <taxon>Nocardioidaceae</taxon>
        <taxon>Mumia</taxon>
    </lineage>
</organism>
<name>A0A5Q6S059_9ACTN</name>
<feature type="region of interest" description="Disordered" evidence="1">
    <location>
        <begin position="686"/>
        <end position="705"/>
    </location>
</feature>
<dbReference type="RefSeq" id="WP_149769242.1">
    <property type="nucleotide sequence ID" value="NZ_VDFQ02000002.1"/>
</dbReference>
<dbReference type="SUPFAM" id="SSF52540">
    <property type="entry name" value="P-loop containing nucleoside triphosphate hydrolases"/>
    <property type="match status" value="1"/>
</dbReference>
<dbReference type="Gene3D" id="3.40.50.300">
    <property type="entry name" value="P-loop containing nucleotide triphosphate hydrolases"/>
    <property type="match status" value="1"/>
</dbReference>
<dbReference type="EMBL" id="VDFQ02000002">
    <property type="protein sequence ID" value="KAA1423723.1"/>
    <property type="molecule type" value="Genomic_DNA"/>
</dbReference>
<dbReference type="InterPro" id="IPR027417">
    <property type="entry name" value="P-loop_NTPase"/>
</dbReference>
<gene>
    <name evidence="3" type="ORF">FE697_009115</name>
</gene>
<dbReference type="AlphaFoldDB" id="A0A5Q6S059"/>
<evidence type="ECO:0000313" key="3">
    <source>
        <dbReference type="EMBL" id="KAA1423723.1"/>
    </source>
</evidence>
<dbReference type="GO" id="GO:0005524">
    <property type="term" value="F:ATP binding"/>
    <property type="evidence" value="ECO:0007669"/>
    <property type="project" value="UniProtKB-KW"/>
</dbReference>
<dbReference type="CDD" id="cd00009">
    <property type="entry name" value="AAA"/>
    <property type="match status" value="1"/>
</dbReference>
<keyword evidence="3" id="KW-0547">Nucleotide-binding</keyword>
<reference evidence="3 4" key="1">
    <citation type="submission" date="2019-09" db="EMBL/GenBank/DDBJ databases">
        <title>Mumia zhuanghuii sp. nov. isolated from the intestinal contents of plateau pika (Ochotona curzoniae) in the Qinghai-Tibet plateau of China.</title>
        <authorList>
            <person name="Tian Z."/>
        </authorList>
    </citation>
    <scope>NUCLEOTIDE SEQUENCE [LARGE SCALE GENOMIC DNA]</scope>
    <source>
        <strain evidence="4">350</strain>
    </source>
</reference>
<evidence type="ECO:0000313" key="4">
    <source>
        <dbReference type="Proteomes" id="UP000307768"/>
    </source>
</evidence>
<dbReference type="Pfam" id="PF13191">
    <property type="entry name" value="AAA_16"/>
    <property type="match status" value="1"/>
</dbReference>
<dbReference type="Proteomes" id="UP000307768">
    <property type="component" value="Unassembled WGS sequence"/>
</dbReference>
<accession>A0A5Q6S059</accession>
<keyword evidence="3" id="KW-0067">ATP-binding</keyword>
<evidence type="ECO:0000256" key="1">
    <source>
        <dbReference type="SAM" id="MobiDB-lite"/>
    </source>
</evidence>
<proteinExistence type="predicted"/>
<sequence>MTRTARALFDRARRRSLVGRDRELATLRAFLDDDGRMLAYLHGPGGVGKSALLDAIAGEAAASGRPVVTVDCANLEPGPGGLQQWLQADAGASTPADGAASRFAAESVLVIDRFELLEPAAGWFWRAFVPSLPVDAHVVVAGRRPPPESWRLDPAFAACGLVVPVRNLDADAAAALVRARGVTDDETVAALVRGSRGHPLALVIATDEHDAGAATGGVSPLLDDPDVTARLLGRFLDDGVTALQREALHVCGHARRVDRSMLRQVLHLEDEDADTLLSWVRERPYAESHPDGLTLHEVVRDALDRDLRWRDREAFVALHGRIRDVVLDRMSRPSGADRDRLAADLLHLHRGNPQAQDLYAFEDLGALVARPSTPADAAWIVDAFAAEARTDVAAYWVREQPEAWTVFEDAGGRRTGVCLTARLDLAAADAPDHDPVAAWALKALAARRPPEPGEVVIHQVGLDTDVPGRIGPVSDQVAAHSLWAWRIGGLGWVVVSSMQEEAWAPIWTYIGFERLGCCRVGGADVGVWARDFARSPYVAWLAGLGARELDDTGTAPASVVAPVALARADFHDAVRQLLKDLHDPPRLRRNPLVGSRLAGAGTTEANEAVTVLAERAEQAVSMLAEAPRMELAARAVDRTYLRPGGSQEKVAGMLGLPFSTYRRHLSTGIDRVEELLWDWELHGPPVLPHSAERREQEMGSNSSGE</sequence>